<sequence>MLLLRAFVPMSILRRILALLRSGPTFVLLTSFSSRSSKGASACRCISYPFSLSSLTVWLNCSCCSRGW</sequence>
<dbReference type="AlphaFoldDB" id="A0A2M4D261"/>
<organism evidence="2">
    <name type="scientific">Anopheles darlingi</name>
    <name type="common">Mosquito</name>
    <dbReference type="NCBI Taxonomy" id="43151"/>
    <lineage>
        <taxon>Eukaryota</taxon>
        <taxon>Metazoa</taxon>
        <taxon>Ecdysozoa</taxon>
        <taxon>Arthropoda</taxon>
        <taxon>Hexapoda</taxon>
        <taxon>Insecta</taxon>
        <taxon>Pterygota</taxon>
        <taxon>Neoptera</taxon>
        <taxon>Endopterygota</taxon>
        <taxon>Diptera</taxon>
        <taxon>Nematocera</taxon>
        <taxon>Culicoidea</taxon>
        <taxon>Culicidae</taxon>
        <taxon>Anophelinae</taxon>
        <taxon>Anopheles</taxon>
    </lineage>
</organism>
<reference evidence="2" key="1">
    <citation type="submission" date="2018-01" db="EMBL/GenBank/DDBJ databases">
        <title>An insight into the sialome of Amazonian anophelines.</title>
        <authorList>
            <person name="Ribeiro J.M."/>
            <person name="Scarpassa V."/>
            <person name="Calvo E."/>
        </authorList>
    </citation>
    <scope>NUCLEOTIDE SEQUENCE</scope>
</reference>
<evidence type="ECO:0000313" key="2">
    <source>
        <dbReference type="EMBL" id="MBW71178.1"/>
    </source>
</evidence>
<keyword evidence="1" id="KW-0732">Signal</keyword>
<evidence type="ECO:0000256" key="1">
    <source>
        <dbReference type="SAM" id="SignalP"/>
    </source>
</evidence>
<name>A0A2M4D261_ANODA</name>
<accession>A0A2M4D261</accession>
<protein>
    <submittedName>
        <fullName evidence="2">Putative secreted protein</fullName>
    </submittedName>
</protein>
<dbReference type="EMBL" id="GGFL01007000">
    <property type="protein sequence ID" value="MBW71178.1"/>
    <property type="molecule type" value="Transcribed_RNA"/>
</dbReference>
<feature type="chain" id="PRO_5014811596" evidence="1">
    <location>
        <begin position="19"/>
        <end position="68"/>
    </location>
</feature>
<proteinExistence type="predicted"/>
<feature type="signal peptide" evidence="1">
    <location>
        <begin position="1"/>
        <end position="18"/>
    </location>
</feature>